<keyword evidence="3" id="KW-0238">DNA-binding</keyword>
<evidence type="ECO:0000256" key="6">
    <source>
        <dbReference type="SAM" id="MobiDB-lite"/>
    </source>
</evidence>
<keyword evidence="4" id="KW-0804">Transcription</keyword>
<dbReference type="Pfam" id="PF00319">
    <property type="entry name" value="SRF-TF"/>
    <property type="match status" value="1"/>
</dbReference>
<protein>
    <recommendedName>
        <fullName evidence="7">MADS-box domain-containing protein</fullName>
    </recommendedName>
</protein>
<evidence type="ECO:0000256" key="5">
    <source>
        <dbReference type="ARBA" id="ARBA00023242"/>
    </source>
</evidence>
<keyword evidence="5" id="KW-0539">Nucleus</keyword>
<dbReference type="GO" id="GO:0046983">
    <property type="term" value="F:protein dimerization activity"/>
    <property type="evidence" value="ECO:0007669"/>
    <property type="project" value="InterPro"/>
</dbReference>
<dbReference type="GO" id="GO:0000981">
    <property type="term" value="F:DNA-binding transcription factor activity, RNA polymerase II-specific"/>
    <property type="evidence" value="ECO:0007669"/>
    <property type="project" value="TreeGrafter"/>
</dbReference>
<comment type="caution">
    <text evidence="8">The sequence shown here is derived from an EMBL/GenBank/DDBJ whole genome shotgun (WGS) entry which is preliminary data.</text>
</comment>
<dbReference type="Proteomes" id="UP000636709">
    <property type="component" value="Unassembled WGS sequence"/>
</dbReference>
<dbReference type="GO" id="GO:0000978">
    <property type="term" value="F:RNA polymerase II cis-regulatory region sequence-specific DNA binding"/>
    <property type="evidence" value="ECO:0007669"/>
    <property type="project" value="TreeGrafter"/>
</dbReference>
<sequence>MVTFSKRKTTLLKKASELSLLSGDHVAAIVFSEAGRPFAVGAPSVDHVLSRGAIDGGARDDGAAEGCYQCARGRGGDADERRRGEGAPGRRGTFVVGGGRGGARAGGAAGVRQGAPPAQGQPATPRR</sequence>
<keyword evidence="2" id="KW-0805">Transcription regulation</keyword>
<evidence type="ECO:0000313" key="8">
    <source>
        <dbReference type="EMBL" id="KAF8652458.1"/>
    </source>
</evidence>
<accession>A0A835DZN2</accession>
<feature type="region of interest" description="Disordered" evidence="6">
    <location>
        <begin position="71"/>
        <end position="127"/>
    </location>
</feature>
<dbReference type="Gene3D" id="3.40.1810.10">
    <property type="entry name" value="Transcription factor, MADS-box"/>
    <property type="match status" value="1"/>
</dbReference>
<dbReference type="InterPro" id="IPR002100">
    <property type="entry name" value="TF_MADSbox"/>
</dbReference>
<dbReference type="EMBL" id="JACEFO010002656">
    <property type="protein sequence ID" value="KAF8652458.1"/>
    <property type="molecule type" value="Genomic_DNA"/>
</dbReference>
<evidence type="ECO:0000256" key="2">
    <source>
        <dbReference type="ARBA" id="ARBA00023015"/>
    </source>
</evidence>
<reference evidence="8" key="1">
    <citation type="submission" date="2020-07" db="EMBL/GenBank/DDBJ databases">
        <title>Genome sequence and genetic diversity analysis of an under-domesticated orphan crop, white fonio (Digitaria exilis).</title>
        <authorList>
            <person name="Bennetzen J.L."/>
            <person name="Chen S."/>
            <person name="Ma X."/>
            <person name="Wang X."/>
            <person name="Yssel A.E.J."/>
            <person name="Chaluvadi S.R."/>
            <person name="Johnson M."/>
            <person name="Gangashetty P."/>
            <person name="Hamidou F."/>
            <person name="Sanogo M.D."/>
            <person name="Zwaenepoel A."/>
            <person name="Wallace J."/>
            <person name="Van De Peer Y."/>
            <person name="Van Deynze A."/>
        </authorList>
    </citation>
    <scope>NUCLEOTIDE SEQUENCE</scope>
    <source>
        <tissue evidence="8">Leaves</tissue>
    </source>
</reference>
<comment type="subcellular location">
    <subcellularLocation>
        <location evidence="1">Nucleus</location>
    </subcellularLocation>
</comment>
<dbReference type="InterPro" id="IPR036879">
    <property type="entry name" value="TF_MADSbox_sf"/>
</dbReference>
<dbReference type="PANTHER" id="PTHR11945:SF455">
    <property type="entry name" value="MADS-BOX DOMAIN-CONTAINING PROTEIN"/>
    <property type="match status" value="1"/>
</dbReference>
<name>A0A835DZN2_9POAL</name>
<dbReference type="SMART" id="SM00432">
    <property type="entry name" value="MADS"/>
    <property type="match status" value="1"/>
</dbReference>
<evidence type="ECO:0000256" key="4">
    <source>
        <dbReference type="ARBA" id="ARBA00023163"/>
    </source>
</evidence>
<dbReference type="AlphaFoldDB" id="A0A835DZN2"/>
<evidence type="ECO:0000256" key="3">
    <source>
        <dbReference type="ARBA" id="ARBA00023125"/>
    </source>
</evidence>
<feature type="compositionally biased region" description="Low complexity" evidence="6">
    <location>
        <begin position="110"/>
        <end position="127"/>
    </location>
</feature>
<feature type="domain" description="MADS-box" evidence="7">
    <location>
        <begin position="1"/>
        <end position="44"/>
    </location>
</feature>
<feature type="compositionally biased region" description="Gly residues" evidence="6">
    <location>
        <begin position="95"/>
        <end position="109"/>
    </location>
</feature>
<evidence type="ECO:0000313" key="9">
    <source>
        <dbReference type="Proteomes" id="UP000636709"/>
    </source>
</evidence>
<evidence type="ECO:0000259" key="7">
    <source>
        <dbReference type="PROSITE" id="PS50066"/>
    </source>
</evidence>
<dbReference type="PRINTS" id="PR00404">
    <property type="entry name" value="MADSDOMAIN"/>
</dbReference>
<dbReference type="SUPFAM" id="SSF55455">
    <property type="entry name" value="SRF-like"/>
    <property type="match status" value="1"/>
</dbReference>
<gene>
    <name evidence="8" type="ORF">HU200_062790</name>
</gene>
<organism evidence="8 9">
    <name type="scientific">Digitaria exilis</name>
    <dbReference type="NCBI Taxonomy" id="1010633"/>
    <lineage>
        <taxon>Eukaryota</taxon>
        <taxon>Viridiplantae</taxon>
        <taxon>Streptophyta</taxon>
        <taxon>Embryophyta</taxon>
        <taxon>Tracheophyta</taxon>
        <taxon>Spermatophyta</taxon>
        <taxon>Magnoliopsida</taxon>
        <taxon>Liliopsida</taxon>
        <taxon>Poales</taxon>
        <taxon>Poaceae</taxon>
        <taxon>PACMAD clade</taxon>
        <taxon>Panicoideae</taxon>
        <taxon>Panicodae</taxon>
        <taxon>Paniceae</taxon>
        <taxon>Anthephorinae</taxon>
        <taxon>Digitaria</taxon>
    </lineage>
</organism>
<keyword evidence="9" id="KW-1185">Reference proteome</keyword>
<dbReference type="GO" id="GO:0005634">
    <property type="term" value="C:nucleus"/>
    <property type="evidence" value="ECO:0007669"/>
    <property type="project" value="UniProtKB-SubCell"/>
</dbReference>
<proteinExistence type="predicted"/>
<feature type="compositionally biased region" description="Basic and acidic residues" evidence="6">
    <location>
        <begin position="74"/>
        <end position="85"/>
    </location>
</feature>
<dbReference type="PROSITE" id="PS50066">
    <property type="entry name" value="MADS_BOX_2"/>
    <property type="match status" value="1"/>
</dbReference>
<dbReference type="PANTHER" id="PTHR11945">
    <property type="entry name" value="MADS BOX PROTEIN"/>
    <property type="match status" value="1"/>
</dbReference>
<evidence type="ECO:0000256" key="1">
    <source>
        <dbReference type="ARBA" id="ARBA00004123"/>
    </source>
</evidence>